<reference evidence="3" key="1">
    <citation type="submission" date="2023-03" db="EMBL/GenBank/DDBJ databases">
        <title>Massive genome expansion in bonnet fungi (Mycena s.s.) driven by repeated elements and novel gene families across ecological guilds.</title>
        <authorList>
            <consortium name="Lawrence Berkeley National Laboratory"/>
            <person name="Harder C.B."/>
            <person name="Miyauchi S."/>
            <person name="Viragh M."/>
            <person name="Kuo A."/>
            <person name="Thoen E."/>
            <person name="Andreopoulos B."/>
            <person name="Lu D."/>
            <person name="Skrede I."/>
            <person name="Drula E."/>
            <person name="Henrissat B."/>
            <person name="Morin E."/>
            <person name="Kohler A."/>
            <person name="Barry K."/>
            <person name="LaButti K."/>
            <person name="Morin E."/>
            <person name="Salamov A."/>
            <person name="Lipzen A."/>
            <person name="Mereny Z."/>
            <person name="Hegedus B."/>
            <person name="Baldrian P."/>
            <person name="Stursova M."/>
            <person name="Weitz H."/>
            <person name="Taylor A."/>
            <person name="Grigoriev I.V."/>
            <person name="Nagy L.G."/>
            <person name="Martin F."/>
            <person name="Kauserud H."/>
        </authorList>
    </citation>
    <scope>NUCLEOTIDE SEQUENCE</scope>
    <source>
        <strain evidence="3">CBHHK002</strain>
    </source>
</reference>
<dbReference type="AlphaFoldDB" id="A0AAD7EN53"/>
<sequence length="209" mass="23049">MSKSVSPKRLRFNQTVEVHEHPETETESPCNAAPPRATGPVFHSALRSGECSPLDFSLPADVFIADPRLDNTLLTQSACTPPQREVYVRVPSANGPRGLCNIGVAHSPATGCVTVGNVLTAIHNALRQKEVSVEKDVRRHHERRVATLEQYCSALDKPTRAKIDQDEATGGTRRVDQLRGNVLFAGLIVPSPEVPHKWELRLEFSERYA</sequence>
<dbReference type="InterPro" id="IPR046522">
    <property type="entry name" value="DUF6699"/>
</dbReference>
<evidence type="ECO:0000313" key="3">
    <source>
        <dbReference type="EMBL" id="KAJ7339921.1"/>
    </source>
</evidence>
<comment type="caution">
    <text evidence="3">The sequence shown here is derived from an EMBL/GenBank/DDBJ whole genome shotgun (WGS) entry which is preliminary data.</text>
</comment>
<gene>
    <name evidence="3" type="ORF">DFH08DRAFT_875772</name>
</gene>
<organism evidence="3 4">
    <name type="scientific">Mycena albidolilacea</name>
    <dbReference type="NCBI Taxonomy" id="1033008"/>
    <lineage>
        <taxon>Eukaryota</taxon>
        <taxon>Fungi</taxon>
        <taxon>Dikarya</taxon>
        <taxon>Basidiomycota</taxon>
        <taxon>Agaricomycotina</taxon>
        <taxon>Agaricomycetes</taxon>
        <taxon>Agaricomycetidae</taxon>
        <taxon>Agaricales</taxon>
        <taxon>Marasmiineae</taxon>
        <taxon>Mycenaceae</taxon>
        <taxon>Mycena</taxon>
    </lineage>
</organism>
<feature type="domain" description="DUF6699" evidence="2">
    <location>
        <begin position="69"/>
        <end position="190"/>
    </location>
</feature>
<evidence type="ECO:0000313" key="4">
    <source>
        <dbReference type="Proteomes" id="UP001218218"/>
    </source>
</evidence>
<dbReference type="Pfam" id="PF20415">
    <property type="entry name" value="DUF6699"/>
    <property type="match status" value="1"/>
</dbReference>
<keyword evidence="4" id="KW-1185">Reference proteome</keyword>
<protein>
    <recommendedName>
        <fullName evidence="2">DUF6699 domain-containing protein</fullName>
    </recommendedName>
</protein>
<evidence type="ECO:0000259" key="2">
    <source>
        <dbReference type="Pfam" id="PF20415"/>
    </source>
</evidence>
<feature type="compositionally biased region" description="Basic residues" evidence="1">
    <location>
        <begin position="1"/>
        <end position="11"/>
    </location>
</feature>
<dbReference type="Proteomes" id="UP001218218">
    <property type="component" value="Unassembled WGS sequence"/>
</dbReference>
<feature type="region of interest" description="Disordered" evidence="1">
    <location>
        <begin position="1"/>
        <end position="36"/>
    </location>
</feature>
<evidence type="ECO:0000256" key="1">
    <source>
        <dbReference type="SAM" id="MobiDB-lite"/>
    </source>
</evidence>
<proteinExistence type="predicted"/>
<name>A0AAD7EN53_9AGAR</name>
<accession>A0AAD7EN53</accession>
<dbReference type="EMBL" id="JARIHO010000027">
    <property type="protein sequence ID" value="KAJ7339921.1"/>
    <property type="molecule type" value="Genomic_DNA"/>
</dbReference>